<reference evidence="1" key="2">
    <citation type="submission" date="2025-09" db="UniProtKB">
        <authorList>
            <consortium name="Ensembl"/>
        </authorList>
    </citation>
    <scope>IDENTIFICATION</scope>
</reference>
<keyword evidence="2" id="KW-1185">Reference proteome</keyword>
<name>A0A8C3J3N2_9CHAR</name>
<evidence type="ECO:0000313" key="2">
    <source>
        <dbReference type="Proteomes" id="UP000694419"/>
    </source>
</evidence>
<dbReference type="AlphaFoldDB" id="A0A8C3J3N2"/>
<proteinExistence type="predicted"/>
<sequence>MIPFPPFVFPLYRSSKETLQNKAFLLGYYLTTYFYHVIKITCLGQIKEKQTFIKRLNLLLK</sequence>
<organism evidence="1 2">
    <name type="scientific">Calidris pygmaea</name>
    <name type="common">Spoon-billed sandpiper</name>
    <dbReference type="NCBI Taxonomy" id="425635"/>
    <lineage>
        <taxon>Eukaryota</taxon>
        <taxon>Metazoa</taxon>
        <taxon>Chordata</taxon>
        <taxon>Craniata</taxon>
        <taxon>Vertebrata</taxon>
        <taxon>Euteleostomi</taxon>
        <taxon>Archelosauria</taxon>
        <taxon>Archosauria</taxon>
        <taxon>Dinosauria</taxon>
        <taxon>Saurischia</taxon>
        <taxon>Theropoda</taxon>
        <taxon>Coelurosauria</taxon>
        <taxon>Aves</taxon>
        <taxon>Neognathae</taxon>
        <taxon>Neoaves</taxon>
        <taxon>Charadriiformes</taxon>
        <taxon>Scolopacidae</taxon>
        <taxon>Calidris</taxon>
    </lineage>
</organism>
<protein>
    <submittedName>
        <fullName evidence="1">Uncharacterized protein</fullName>
    </submittedName>
</protein>
<dbReference type="Proteomes" id="UP000694419">
    <property type="component" value="Unplaced"/>
</dbReference>
<dbReference type="Ensembl" id="ENSCPGT00000001817.1">
    <property type="protein sequence ID" value="ENSCPGP00000001655.1"/>
    <property type="gene ID" value="ENSCPGG00000001253.1"/>
</dbReference>
<accession>A0A8C3J3N2</accession>
<evidence type="ECO:0000313" key="1">
    <source>
        <dbReference type="Ensembl" id="ENSCPGP00000001655.1"/>
    </source>
</evidence>
<reference evidence="1" key="1">
    <citation type="submission" date="2025-08" db="UniProtKB">
        <authorList>
            <consortium name="Ensembl"/>
        </authorList>
    </citation>
    <scope>IDENTIFICATION</scope>
</reference>